<gene>
    <name evidence="8" type="ordered locus">Fnod_1653</name>
</gene>
<dbReference type="EMBL" id="CP000771">
    <property type="protein sequence ID" value="ABS61488.1"/>
    <property type="molecule type" value="Genomic_DNA"/>
</dbReference>
<dbReference type="NCBIfam" id="TIGR03824">
    <property type="entry name" value="FlgM_jcvi"/>
    <property type="match status" value="1"/>
</dbReference>
<evidence type="ECO:0000313" key="8">
    <source>
        <dbReference type="EMBL" id="ABS61488.1"/>
    </source>
</evidence>
<organism evidence="8 9">
    <name type="scientific">Fervidobacterium nodosum (strain ATCC 35602 / DSM 5306 / Rt17-B1)</name>
    <dbReference type="NCBI Taxonomy" id="381764"/>
    <lineage>
        <taxon>Bacteria</taxon>
        <taxon>Thermotogati</taxon>
        <taxon>Thermotogota</taxon>
        <taxon>Thermotogae</taxon>
        <taxon>Thermotogales</taxon>
        <taxon>Fervidobacteriaceae</taxon>
        <taxon>Fervidobacterium</taxon>
    </lineage>
</organism>
<evidence type="ECO:0000256" key="6">
    <source>
        <dbReference type="ARBA" id="ARBA00023163"/>
    </source>
</evidence>
<evidence type="ECO:0000259" key="7">
    <source>
        <dbReference type="Pfam" id="PF04316"/>
    </source>
</evidence>
<evidence type="ECO:0000256" key="4">
    <source>
        <dbReference type="ARBA" id="ARBA00022795"/>
    </source>
</evidence>
<dbReference type="KEGG" id="fno:Fnod_1653"/>
<dbReference type="GO" id="GO:0044781">
    <property type="term" value="P:bacterial-type flagellum organization"/>
    <property type="evidence" value="ECO:0007669"/>
    <property type="project" value="UniProtKB-KW"/>
</dbReference>
<dbReference type="SUPFAM" id="SSF101498">
    <property type="entry name" value="Anti-sigma factor FlgM"/>
    <property type="match status" value="1"/>
</dbReference>
<evidence type="ECO:0000256" key="1">
    <source>
        <dbReference type="ARBA" id="ARBA00005322"/>
    </source>
</evidence>
<dbReference type="InterPro" id="IPR031316">
    <property type="entry name" value="FlgM_C"/>
</dbReference>
<dbReference type="Pfam" id="PF04316">
    <property type="entry name" value="FlgM"/>
    <property type="match status" value="1"/>
</dbReference>
<evidence type="ECO:0000256" key="2">
    <source>
        <dbReference type="ARBA" id="ARBA00017823"/>
    </source>
</evidence>
<dbReference type="STRING" id="381764.Fnod_1653"/>
<evidence type="ECO:0000256" key="5">
    <source>
        <dbReference type="ARBA" id="ARBA00023015"/>
    </source>
</evidence>
<evidence type="ECO:0000313" key="9">
    <source>
        <dbReference type="Proteomes" id="UP000002415"/>
    </source>
</evidence>
<accession>A7HNK5</accession>
<reference evidence="8 9" key="2">
    <citation type="journal article" date="2009" name="Proc. Natl. Acad. Sci. U.S.A.">
        <title>On the chimeric nature, thermophilic origin, and phylogenetic placement of the Thermotogales.</title>
        <authorList>
            <person name="Zhaxybayeva O."/>
            <person name="Swithers K.S."/>
            <person name="Lapierre P."/>
            <person name="Fournier G.P."/>
            <person name="Bickhart D.M."/>
            <person name="DeBoy R.T."/>
            <person name="Nelson K.E."/>
            <person name="Nesbo C.L."/>
            <person name="Doolittle W.F."/>
            <person name="Gogarten J.P."/>
            <person name="Noll K.M."/>
        </authorList>
    </citation>
    <scope>NUCLEOTIDE SEQUENCE [LARGE SCALE GENOMIC DNA]</scope>
    <source>
        <strain evidence="9">ATCC 35602 / DSM 5306 / Rt17-B1</strain>
    </source>
</reference>
<keyword evidence="9" id="KW-1185">Reference proteome</keyword>
<reference evidence="8 9" key="1">
    <citation type="submission" date="2007-07" db="EMBL/GenBank/DDBJ databases">
        <title>Complete sequence of Fervidobacterium nodosum Rt17-B1.</title>
        <authorList>
            <consortium name="US DOE Joint Genome Institute"/>
            <person name="Copeland A."/>
            <person name="Lucas S."/>
            <person name="Lapidus A."/>
            <person name="Barry K."/>
            <person name="Glavina del Rio T."/>
            <person name="Dalin E."/>
            <person name="Tice H."/>
            <person name="Pitluck S."/>
            <person name="Saunders E."/>
            <person name="Brettin T."/>
            <person name="Bruce D."/>
            <person name="Detter J.C."/>
            <person name="Han C."/>
            <person name="Schmutz J."/>
            <person name="Larimer F."/>
            <person name="Land M."/>
            <person name="Hauser L."/>
            <person name="Kyrpides N."/>
            <person name="Mikhailova N."/>
            <person name="Nelson K."/>
            <person name="Gogarten J.P."/>
            <person name="Noll K."/>
            <person name="Richardson P."/>
        </authorList>
    </citation>
    <scope>NUCLEOTIDE SEQUENCE [LARGE SCALE GENOMIC DNA]</scope>
    <source>
        <strain evidence="9">ATCC 35602 / DSM 5306 / Rt17-B1</strain>
    </source>
</reference>
<keyword evidence="3" id="KW-0678">Repressor</keyword>
<feature type="domain" description="Anti-sigma-28 factor FlgM C-terminal" evidence="7">
    <location>
        <begin position="47"/>
        <end position="94"/>
    </location>
</feature>
<protein>
    <recommendedName>
        <fullName evidence="2">Negative regulator of flagellin synthesis</fullName>
    </recommendedName>
</protein>
<dbReference type="HOGENOM" id="CLU_169011_9_0_0"/>
<keyword evidence="4" id="KW-1005">Bacterial flagellum biogenesis</keyword>
<keyword evidence="5" id="KW-0805">Transcription regulation</keyword>
<proteinExistence type="inferred from homology"/>
<comment type="similarity">
    <text evidence="1">Belongs to the FlgM family.</text>
</comment>
<name>A7HNK5_FERNB</name>
<dbReference type="RefSeq" id="WP_011994779.1">
    <property type="nucleotide sequence ID" value="NC_009718.1"/>
</dbReference>
<evidence type="ECO:0000256" key="3">
    <source>
        <dbReference type="ARBA" id="ARBA00022491"/>
    </source>
</evidence>
<sequence>MIDKINKLNQLLGNQNIQETKKIGKEEKNVEKSKVETQKSDSLVIEEGKKVAEYIEMAKNYPEVRSELVQQIKQAIENGTFVVDAEKIAKKILEG</sequence>
<dbReference type="InterPro" id="IPR007412">
    <property type="entry name" value="FlgM"/>
</dbReference>
<dbReference type="InterPro" id="IPR035890">
    <property type="entry name" value="Anti-sigma-28_factor_FlgM_sf"/>
</dbReference>
<dbReference type="AlphaFoldDB" id="A7HNK5"/>
<dbReference type="OrthoDB" id="49059at2"/>
<dbReference type="eggNOG" id="COG2747">
    <property type="taxonomic scope" value="Bacteria"/>
</dbReference>
<dbReference type="Proteomes" id="UP000002415">
    <property type="component" value="Chromosome"/>
</dbReference>
<dbReference type="GO" id="GO:0045892">
    <property type="term" value="P:negative regulation of DNA-templated transcription"/>
    <property type="evidence" value="ECO:0007669"/>
    <property type="project" value="InterPro"/>
</dbReference>
<keyword evidence="6" id="KW-0804">Transcription</keyword>